<evidence type="ECO:0000313" key="10">
    <source>
        <dbReference type="EMBL" id="MBW4331001.1"/>
    </source>
</evidence>
<keyword evidence="2" id="KW-0813">Transport</keyword>
<dbReference type="EMBL" id="JAHWZX010000007">
    <property type="protein sequence ID" value="MBW4331001.1"/>
    <property type="molecule type" value="Genomic_DNA"/>
</dbReference>
<evidence type="ECO:0000313" key="11">
    <source>
        <dbReference type="Proteomes" id="UP001197214"/>
    </source>
</evidence>
<keyword evidence="4 7" id="KW-1133">Transmembrane helix</keyword>
<dbReference type="InterPro" id="IPR058533">
    <property type="entry name" value="Cation_efflux_TM"/>
</dbReference>
<comment type="subcellular location">
    <subcellularLocation>
        <location evidence="1">Membrane</location>
        <topology evidence="1">Multi-pass membrane protein</topology>
    </subcellularLocation>
</comment>
<protein>
    <submittedName>
        <fullName evidence="10">Cation diffusion facilitator family transporter</fullName>
    </submittedName>
</protein>
<dbReference type="RefSeq" id="WP_219238123.1">
    <property type="nucleotide sequence ID" value="NZ_JAHWZX010000007.1"/>
</dbReference>
<dbReference type="InterPro" id="IPR002524">
    <property type="entry name" value="Cation_efflux"/>
</dbReference>
<dbReference type="Pfam" id="PF01545">
    <property type="entry name" value="Cation_efflux"/>
    <property type="match status" value="1"/>
</dbReference>
<dbReference type="NCBIfam" id="TIGR01297">
    <property type="entry name" value="CDF"/>
    <property type="match status" value="1"/>
</dbReference>
<feature type="transmembrane region" description="Helical" evidence="7">
    <location>
        <begin position="167"/>
        <end position="189"/>
    </location>
</feature>
<reference evidence="10 11" key="1">
    <citation type="submission" date="2021-07" db="EMBL/GenBank/DDBJ databases">
        <title>Stakelama flava sp. nov., a novel endophytic bacterium isolated from branch of Kandelia candel.</title>
        <authorList>
            <person name="Tuo L."/>
        </authorList>
    </citation>
    <scope>NUCLEOTIDE SEQUENCE [LARGE SCALE GENOMIC DNA]</scope>
    <source>
        <strain evidence="10 11">CBK3Z-3</strain>
    </source>
</reference>
<dbReference type="InterPro" id="IPR027470">
    <property type="entry name" value="Cation_efflux_CTD"/>
</dbReference>
<evidence type="ECO:0000256" key="6">
    <source>
        <dbReference type="SAM" id="MobiDB-lite"/>
    </source>
</evidence>
<evidence type="ECO:0000256" key="3">
    <source>
        <dbReference type="ARBA" id="ARBA00022692"/>
    </source>
</evidence>
<feature type="transmembrane region" description="Helical" evidence="7">
    <location>
        <begin position="84"/>
        <end position="105"/>
    </location>
</feature>
<dbReference type="InterPro" id="IPR040177">
    <property type="entry name" value="SLC30A9"/>
</dbReference>
<feature type="transmembrane region" description="Helical" evidence="7">
    <location>
        <begin position="125"/>
        <end position="146"/>
    </location>
</feature>
<name>A0ABS6XLD0_9SPHN</name>
<evidence type="ECO:0000256" key="1">
    <source>
        <dbReference type="ARBA" id="ARBA00004141"/>
    </source>
</evidence>
<proteinExistence type="predicted"/>
<accession>A0ABS6XLD0</accession>
<evidence type="ECO:0000259" key="8">
    <source>
        <dbReference type="Pfam" id="PF01545"/>
    </source>
</evidence>
<dbReference type="Proteomes" id="UP001197214">
    <property type="component" value="Unassembled WGS sequence"/>
</dbReference>
<feature type="domain" description="Cation efflux protein cytoplasmic" evidence="9">
    <location>
        <begin position="232"/>
        <end position="307"/>
    </location>
</feature>
<evidence type="ECO:0000256" key="2">
    <source>
        <dbReference type="ARBA" id="ARBA00022448"/>
    </source>
</evidence>
<dbReference type="Pfam" id="PF16916">
    <property type="entry name" value="ZT_dimer"/>
    <property type="match status" value="1"/>
</dbReference>
<feature type="region of interest" description="Disordered" evidence="6">
    <location>
        <begin position="307"/>
        <end position="329"/>
    </location>
</feature>
<dbReference type="PANTHER" id="PTHR13414:SF9">
    <property type="entry name" value="PROTON-COUPLED ZINC ANTIPORTER SLC30A9, MITOCHONDRIAL"/>
    <property type="match status" value="1"/>
</dbReference>
<sequence>MSKQAAAAPQGWREHIVLYAALAANIGIAVAKFIAAALSGSSSMLTEGFHSVVDSGNQILLLYGEHRAKKPPDDAHPFGYGRELYFWSFVVAILIFAIGAGLSVYEGYLHIQDPAEIEDATLSYIVLAMAFVLEGTSWVIAVREFASAKGDTGWWQAVRQSKDPSGFVVLFEDSAACAGLVVAGIGVWASGHFNDPRIDGAASIVIGLILGAVALLLAREAKGLLIGEGADKSVVETIETVVGAHSAIVGVNHVRTIHTSPEGIFVAVSADFDDLVQMGDAETIIEEIEDSLREAVPQLTSIYIRPEKRENAATKPGQSSIRSPRKTLG</sequence>
<keyword evidence="11" id="KW-1185">Reference proteome</keyword>
<organism evidence="10 11">
    <name type="scientific">Stakelama flava</name>
    <dbReference type="NCBI Taxonomy" id="2860338"/>
    <lineage>
        <taxon>Bacteria</taxon>
        <taxon>Pseudomonadati</taxon>
        <taxon>Pseudomonadota</taxon>
        <taxon>Alphaproteobacteria</taxon>
        <taxon>Sphingomonadales</taxon>
        <taxon>Sphingomonadaceae</taxon>
        <taxon>Stakelama</taxon>
    </lineage>
</organism>
<dbReference type="PANTHER" id="PTHR13414">
    <property type="entry name" value="HUEL-CATION TRANSPORTER"/>
    <property type="match status" value="1"/>
</dbReference>
<evidence type="ECO:0000259" key="9">
    <source>
        <dbReference type="Pfam" id="PF16916"/>
    </source>
</evidence>
<gene>
    <name evidence="10" type="ORF">KY084_08960</name>
</gene>
<feature type="domain" description="Cation efflux protein transmembrane" evidence="8">
    <location>
        <begin position="19"/>
        <end position="225"/>
    </location>
</feature>
<evidence type="ECO:0000256" key="5">
    <source>
        <dbReference type="ARBA" id="ARBA00023136"/>
    </source>
</evidence>
<feature type="transmembrane region" description="Helical" evidence="7">
    <location>
        <begin position="16"/>
        <end position="38"/>
    </location>
</feature>
<evidence type="ECO:0000256" key="4">
    <source>
        <dbReference type="ARBA" id="ARBA00022989"/>
    </source>
</evidence>
<comment type="caution">
    <text evidence="10">The sequence shown here is derived from an EMBL/GenBank/DDBJ whole genome shotgun (WGS) entry which is preliminary data.</text>
</comment>
<evidence type="ECO:0000256" key="7">
    <source>
        <dbReference type="SAM" id="Phobius"/>
    </source>
</evidence>
<keyword evidence="3 7" id="KW-0812">Transmembrane</keyword>
<feature type="transmembrane region" description="Helical" evidence="7">
    <location>
        <begin position="201"/>
        <end position="218"/>
    </location>
</feature>
<keyword evidence="5 7" id="KW-0472">Membrane</keyword>